<dbReference type="PATRIC" id="fig|883066.3.peg.1324"/>
<dbReference type="GO" id="GO:0000287">
    <property type="term" value="F:magnesium ion binding"/>
    <property type="evidence" value="ECO:0007669"/>
    <property type="project" value="UniProtKB-UniRule"/>
</dbReference>
<comment type="subunit">
    <text evidence="11">The RNAP catalytic core consists of 2 alpha, 1 beta, 1 beta' and 1 omega subunit. When a sigma factor is associated with the core the holoenzyme is formed, which can initiate transcription.</text>
</comment>
<reference evidence="15 16" key="1">
    <citation type="submission" date="2012-09" db="EMBL/GenBank/DDBJ databases">
        <title>The Genome Sequence of Actinobaculum massiliae ACS-171-V-COL2.</title>
        <authorList>
            <consortium name="The Broad Institute Genome Sequencing Platform"/>
            <person name="Earl A."/>
            <person name="Ward D."/>
            <person name="Feldgarden M."/>
            <person name="Gevers D."/>
            <person name="Saerens B."/>
            <person name="Vaneechoutte M."/>
            <person name="Walker B."/>
            <person name="Young S.K."/>
            <person name="Zeng Q."/>
            <person name="Gargeya S."/>
            <person name="Fitzgerald M."/>
            <person name="Haas B."/>
            <person name="Abouelleil A."/>
            <person name="Alvarado L."/>
            <person name="Arachchi H.M."/>
            <person name="Berlin A."/>
            <person name="Chapman S.B."/>
            <person name="Goldberg J."/>
            <person name="Griggs A."/>
            <person name="Gujja S."/>
            <person name="Hansen M."/>
            <person name="Howarth C."/>
            <person name="Imamovic A."/>
            <person name="Larimer J."/>
            <person name="McCowen C."/>
            <person name="Montmayeur A."/>
            <person name="Murphy C."/>
            <person name="Neiman D."/>
            <person name="Pearson M."/>
            <person name="Priest M."/>
            <person name="Roberts A."/>
            <person name="Saif S."/>
            <person name="Shea T."/>
            <person name="Sisk P."/>
            <person name="Sykes S."/>
            <person name="Wortman J."/>
            <person name="Nusbaum C."/>
            <person name="Birren B."/>
        </authorList>
    </citation>
    <scope>NUCLEOTIDE SEQUENCE [LARGE SCALE GENOMIC DNA]</scope>
    <source>
        <strain evidence="16">ACS-171-V-Col2</strain>
    </source>
</reference>
<dbReference type="FunFam" id="4.10.860.120:FF:000001">
    <property type="entry name" value="DNA-directed RNA polymerase subunit beta"/>
    <property type="match status" value="1"/>
</dbReference>
<dbReference type="Pfam" id="PF04998">
    <property type="entry name" value="RNA_pol_Rpb1_5"/>
    <property type="match status" value="1"/>
</dbReference>
<feature type="binding site" evidence="11">
    <location>
        <position position="539"/>
    </location>
    <ligand>
        <name>Mg(2+)</name>
        <dbReference type="ChEBI" id="CHEBI:18420"/>
    </ligand>
</feature>
<dbReference type="Gene3D" id="1.10.274.100">
    <property type="entry name" value="RNA polymerase Rpb1, domain 3"/>
    <property type="match status" value="1"/>
</dbReference>
<proteinExistence type="inferred from homology"/>
<keyword evidence="7 11" id="KW-0862">Zinc</keyword>
<feature type="binding site" evidence="11">
    <location>
        <position position="878"/>
    </location>
    <ligand>
        <name>Zn(2+)</name>
        <dbReference type="ChEBI" id="CHEBI:29105"/>
        <label>2</label>
    </ligand>
</feature>
<evidence type="ECO:0000256" key="9">
    <source>
        <dbReference type="ARBA" id="ARBA00023163"/>
    </source>
</evidence>
<keyword evidence="13" id="KW-0175">Coiled coil</keyword>
<dbReference type="FunFam" id="1.10.150.390:FF:000002">
    <property type="entry name" value="DNA-directed RNA polymerase subunit beta"/>
    <property type="match status" value="1"/>
</dbReference>
<dbReference type="NCBIfam" id="TIGR02386">
    <property type="entry name" value="rpoC_TIGR"/>
    <property type="match status" value="1"/>
</dbReference>
<evidence type="ECO:0000256" key="13">
    <source>
        <dbReference type="SAM" id="Coils"/>
    </source>
</evidence>
<dbReference type="SUPFAM" id="SSF64484">
    <property type="entry name" value="beta and beta-prime subunits of DNA dependent RNA-polymerase"/>
    <property type="match status" value="1"/>
</dbReference>
<dbReference type="PANTHER" id="PTHR19376">
    <property type="entry name" value="DNA-DIRECTED RNA POLYMERASE"/>
    <property type="match status" value="1"/>
</dbReference>
<evidence type="ECO:0000259" key="14">
    <source>
        <dbReference type="SMART" id="SM00663"/>
    </source>
</evidence>
<dbReference type="EMBL" id="AGWL01000007">
    <property type="protein sequence ID" value="EKU94811.1"/>
    <property type="molecule type" value="Genomic_DNA"/>
</dbReference>
<dbReference type="InterPro" id="IPR000722">
    <property type="entry name" value="RNA_pol_asu"/>
</dbReference>
<dbReference type="HAMAP" id="MF_01322">
    <property type="entry name" value="RNApol_bact_RpoC"/>
    <property type="match status" value="1"/>
</dbReference>
<gene>
    <name evidence="11" type="primary">rpoC</name>
    <name evidence="15" type="ORF">HMPREF9233_01265</name>
</gene>
<dbReference type="Pfam" id="PF05000">
    <property type="entry name" value="RNA_pol_Rpb1_4"/>
    <property type="match status" value="1"/>
</dbReference>
<feature type="binding site" evidence="11">
    <location>
        <position position="62"/>
    </location>
    <ligand>
        <name>Zn(2+)</name>
        <dbReference type="ChEBI" id="CHEBI:29105"/>
        <label>1</label>
    </ligand>
</feature>
<feature type="binding site" evidence="11">
    <location>
        <position position="75"/>
    </location>
    <ligand>
        <name>Zn(2+)</name>
        <dbReference type="ChEBI" id="CHEBI:29105"/>
        <label>1</label>
    </ligand>
</feature>
<evidence type="ECO:0000256" key="5">
    <source>
        <dbReference type="ARBA" id="ARBA00022695"/>
    </source>
</evidence>
<keyword evidence="9 11" id="KW-0804">Transcription</keyword>
<evidence type="ECO:0000313" key="15">
    <source>
        <dbReference type="EMBL" id="EKU94811.1"/>
    </source>
</evidence>
<dbReference type="eggNOG" id="COG0086">
    <property type="taxonomic scope" value="Bacteria"/>
</dbReference>
<dbReference type="InterPro" id="IPR044893">
    <property type="entry name" value="RNA_pol_Rpb1_clamp_domain"/>
</dbReference>
<dbReference type="Gene3D" id="2.40.50.100">
    <property type="match status" value="1"/>
</dbReference>
<dbReference type="Pfam" id="PF04983">
    <property type="entry name" value="RNA_pol_Rpb1_3"/>
    <property type="match status" value="1"/>
</dbReference>
<evidence type="ECO:0000256" key="6">
    <source>
        <dbReference type="ARBA" id="ARBA00022723"/>
    </source>
</evidence>
<keyword evidence="8 11" id="KW-0460">Magnesium</keyword>
<sequence>MLDVNRFDQIKIALATSDDVRSWSHGEVKKPETINYRTLKPEKDGLFGEQIFGPTRDWECACGKYKRPRFKGIVCERCGVEVTRSKVRRERMAHIELAAPVTHIWYFKGVPSRLGYLMDIAPKDLEKVIYFAAYMVTSVDEEARREDMPTLLSEYELERKALEKQRDADLEARQQELEKELADAEADGADAAERAKIKRAGESDLGRIRRKSDRELERLELMWDRFSKLKVGDLEGDEDLYREMEARYGDYFEASRGAEAIQARLRTFDLEAERDKLVEEIETGTAQKKARALKRIKVVNAFLRSGTKPEAMVLDAIPVIPPDLRPMVQLDGGRFATSDLNDLYRRVINRNNRLKRMLDLHAPEIMVNNEKRMLQESVDALFDNGRRGRPVQGAGNRPLKSLADMLKGKQGRFRQNLLGKRVDYSGRSVIVVGPTLKLHQCGLPTVMALELFKPFVQKRLVDLDIAKNIKAAKRLVERQDGQVWDVLEEVIREHPVLLNRAPTLHRLGIQAFEPQLVEGKAIRLHPLVCGAFNADFDGDQMAVHLPLSVEAQAEARVLMLSSNNILKPSDGRPVTMPSQDMIIGIYGLTRLRDGKAGAGNWFSSVAEARMAYDLGQLSLNSLCNIRFEADVVPPQGWKAPENHTPGTPYVLETTLGRAIFNNALPTSFPYVNDVVDKKTLGKIINSLAERYDKGDVAASLDAIKNTGFYWAGRSGVTIAVSDVVVPDEKPAIIAEAEKKAAVIENQFLTGRIEDEDRRRDLVDLWSTVTDDIAKVMRKNFTPDNTVNQMVTSGARGNWEQMRQIAGMRGLVADPNGAIIPRPIIASYREGLSVLEYFSATHGARKGLADTALRTADSGYLTRRLVDVSQDVIVNEYDCQTRRGLTKKIAERIPAGSEVPASLFGQRVYIEMDAPEGPVRFEERVLEEPVDGSLKAPKDILVREETLDTSVYARTLLSDITDEDGNVLAEGGSDIGDDMIDQLLLAGVTEVKIRSVLTCQARHGTCALCYGRSMATGQLVDLGEAVGIVAAQSIGEPGTQLTMRTFHTGGSASADDITQGLPRVQELFEARTPKGEAPIAEAAGTLKIEDGERMRRLIVVRDDGEDDLVYQVSKRAKLFVEEGGRVSVGQQLVEGSVDPKKLLRISGRRKVQEHIVNEVQDVYRSQGVDIHDKHIEIIVRQMLRRVTVLDSGTTNLLPGELVEVPRFEDENRAAMAEGGKPAAGRPELMGITKASLATDSWLSAASFQETTRVLTEAALEGKSDPLAGLKENVILGKLIPAGTGFEALKHVDVEPTQEAKVEFEKNNGFAAQMLDPFDDAYGYSDFNYFDLGAGYGAF</sequence>
<dbReference type="CDD" id="cd02655">
    <property type="entry name" value="RNAP_beta'_C"/>
    <property type="match status" value="1"/>
</dbReference>
<feature type="binding site" evidence="11">
    <location>
        <position position="1005"/>
    </location>
    <ligand>
        <name>Zn(2+)</name>
        <dbReference type="ChEBI" id="CHEBI:29105"/>
        <label>2</label>
    </ligand>
</feature>
<evidence type="ECO:0000256" key="8">
    <source>
        <dbReference type="ARBA" id="ARBA00022842"/>
    </source>
</evidence>
<evidence type="ECO:0000256" key="12">
    <source>
        <dbReference type="RuleBase" id="RU004279"/>
    </source>
</evidence>
<feature type="binding site" evidence="11">
    <location>
        <position position="998"/>
    </location>
    <ligand>
        <name>Zn(2+)</name>
        <dbReference type="ChEBI" id="CHEBI:29105"/>
        <label>2</label>
    </ligand>
</feature>
<dbReference type="InterPro" id="IPR007080">
    <property type="entry name" value="RNA_pol_Rpb1_1"/>
</dbReference>
<comment type="similarity">
    <text evidence="2 11 12">Belongs to the RNA polymerase beta' chain family.</text>
</comment>
<dbReference type="Gene3D" id="1.10.1790.20">
    <property type="match status" value="1"/>
</dbReference>
<dbReference type="GO" id="GO:0006351">
    <property type="term" value="P:DNA-templated transcription"/>
    <property type="evidence" value="ECO:0007669"/>
    <property type="project" value="UniProtKB-UniRule"/>
</dbReference>
<dbReference type="Pfam" id="PF04997">
    <property type="entry name" value="RNA_pol_Rpb1_1"/>
    <property type="match status" value="1"/>
</dbReference>
<organism evidence="15 16">
    <name type="scientific">Actinobaculum massiliense ACS-171-V-Col2</name>
    <dbReference type="NCBI Taxonomy" id="883066"/>
    <lineage>
        <taxon>Bacteria</taxon>
        <taxon>Bacillati</taxon>
        <taxon>Actinomycetota</taxon>
        <taxon>Actinomycetes</taxon>
        <taxon>Actinomycetales</taxon>
        <taxon>Actinomycetaceae</taxon>
        <taxon>Actinobaculum</taxon>
    </lineage>
</organism>
<comment type="function">
    <text evidence="1 11 12">DNA-dependent RNA polymerase catalyzes the transcription of DNA into RNA using the four ribonucleoside triphosphates as substrates.</text>
</comment>
<dbReference type="PANTHER" id="PTHR19376:SF54">
    <property type="entry name" value="DNA-DIRECTED RNA POLYMERASE SUBUNIT BETA"/>
    <property type="match status" value="1"/>
</dbReference>
<keyword evidence="3 11" id="KW-0240">DNA-directed RNA polymerase</keyword>
<keyword evidence="4 11" id="KW-0808">Transferase</keyword>
<dbReference type="GO" id="GO:0003899">
    <property type="term" value="F:DNA-directed RNA polymerase activity"/>
    <property type="evidence" value="ECO:0007669"/>
    <property type="project" value="UniProtKB-UniRule"/>
</dbReference>
<comment type="cofactor">
    <cofactor evidence="11">
        <name>Mg(2+)</name>
        <dbReference type="ChEBI" id="CHEBI:18420"/>
    </cofactor>
    <text evidence="11">Binds 1 Mg(2+) ion per subunit.</text>
</comment>
<evidence type="ECO:0000256" key="10">
    <source>
        <dbReference type="ARBA" id="ARBA00048552"/>
    </source>
</evidence>
<evidence type="ECO:0000256" key="4">
    <source>
        <dbReference type="ARBA" id="ARBA00022679"/>
    </source>
</evidence>
<protein>
    <recommendedName>
        <fullName evidence="11">DNA-directed RNA polymerase subunit beta'</fullName>
        <shortName evidence="11">RNAP subunit beta'</shortName>
        <ecNumber evidence="11">2.7.7.6</ecNumber>
    </recommendedName>
    <alternativeName>
        <fullName evidence="11">RNA polymerase subunit beta'</fullName>
    </alternativeName>
    <alternativeName>
        <fullName evidence="11">Transcriptase subunit beta'</fullName>
    </alternativeName>
</protein>
<dbReference type="GO" id="GO:0003677">
    <property type="term" value="F:DNA binding"/>
    <property type="evidence" value="ECO:0007669"/>
    <property type="project" value="UniProtKB-UniRule"/>
</dbReference>
<feature type="binding site" evidence="11">
    <location>
        <position position="535"/>
    </location>
    <ligand>
        <name>Mg(2+)</name>
        <dbReference type="ChEBI" id="CHEBI:18420"/>
    </ligand>
</feature>
<dbReference type="CDD" id="cd01609">
    <property type="entry name" value="RNAP_beta'_N"/>
    <property type="match status" value="1"/>
</dbReference>
<dbReference type="HOGENOM" id="CLU_000524_3_1_11"/>
<feature type="coiled-coil region" evidence="13">
    <location>
        <begin position="152"/>
        <end position="194"/>
    </location>
</feature>
<dbReference type="EC" id="2.7.7.6" evidence="11"/>
<evidence type="ECO:0000313" key="16">
    <source>
        <dbReference type="Proteomes" id="UP000009888"/>
    </source>
</evidence>
<comment type="cofactor">
    <cofactor evidence="11">
        <name>Zn(2+)</name>
        <dbReference type="ChEBI" id="CHEBI:29105"/>
    </cofactor>
    <text evidence="11">Binds 2 Zn(2+) ions per subunit.</text>
</comment>
<dbReference type="InterPro" id="IPR007066">
    <property type="entry name" value="RNA_pol_Rpb1_3"/>
</dbReference>
<dbReference type="InterPro" id="IPR038120">
    <property type="entry name" value="Rpb1_funnel_sf"/>
</dbReference>
<dbReference type="GO" id="GO:0008270">
    <property type="term" value="F:zinc ion binding"/>
    <property type="evidence" value="ECO:0007669"/>
    <property type="project" value="UniProtKB-UniRule"/>
</dbReference>
<feature type="binding site" evidence="11">
    <location>
        <position position="78"/>
    </location>
    <ligand>
        <name>Zn(2+)</name>
        <dbReference type="ChEBI" id="CHEBI:29105"/>
        <label>1</label>
    </ligand>
</feature>
<dbReference type="Proteomes" id="UP000009888">
    <property type="component" value="Unassembled WGS sequence"/>
</dbReference>
<dbReference type="InterPro" id="IPR006592">
    <property type="entry name" value="RNA_pol_N"/>
</dbReference>
<comment type="caution">
    <text evidence="15">The sequence shown here is derived from an EMBL/GenBank/DDBJ whole genome shotgun (WGS) entry which is preliminary data.</text>
</comment>
<dbReference type="InterPro" id="IPR045867">
    <property type="entry name" value="DNA-dir_RpoC_beta_prime"/>
</dbReference>
<accession>K9EG24</accession>
<evidence type="ECO:0000256" key="1">
    <source>
        <dbReference type="ARBA" id="ARBA00004026"/>
    </source>
</evidence>
<keyword evidence="16" id="KW-1185">Reference proteome</keyword>
<dbReference type="GO" id="GO:0000428">
    <property type="term" value="C:DNA-directed RNA polymerase complex"/>
    <property type="evidence" value="ECO:0007669"/>
    <property type="project" value="UniProtKB-KW"/>
</dbReference>
<evidence type="ECO:0000256" key="2">
    <source>
        <dbReference type="ARBA" id="ARBA00006460"/>
    </source>
</evidence>
<feature type="binding site" evidence="11">
    <location>
        <position position="60"/>
    </location>
    <ligand>
        <name>Zn(2+)</name>
        <dbReference type="ChEBI" id="CHEBI:29105"/>
        <label>1</label>
    </ligand>
</feature>
<keyword evidence="6 11" id="KW-0479">Metal-binding</keyword>
<comment type="catalytic activity">
    <reaction evidence="10 11 12">
        <text>RNA(n) + a ribonucleoside 5'-triphosphate = RNA(n+1) + diphosphate</text>
        <dbReference type="Rhea" id="RHEA:21248"/>
        <dbReference type="Rhea" id="RHEA-COMP:14527"/>
        <dbReference type="Rhea" id="RHEA-COMP:17342"/>
        <dbReference type="ChEBI" id="CHEBI:33019"/>
        <dbReference type="ChEBI" id="CHEBI:61557"/>
        <dbReference type="ChEBI" id="CHEBI:140395"/>
        <dbReference type="EC" id="2.7.7.6"/>
    </reaction>
</comment>
<evidence type="ECO:0000256" key="7">
    <source>
        <dbReference type="ARBA" id="ARBA00022833"/>
    </source>
</evidence>
<dbReference type="SMART" id="SM00663">
    <property type="entry name" value="RPOLA_N"/>
    <property type="match status" value="1"/>
</dbReference>
<dbReference type="Gene3D" id="1.10.150.390">
    <property type="match status" value="1"/>
</dbReference>
<dbReference type="InterPro" id="IPR012754">
    <property type="entry name" value="DNA-dir_RpoC_beta_prime_bact"/>
</dbReference>
<evidence type="ECO:0000256" key="3">
    <source>
        <dbReference type="ARBA" id="ARBA00022478"/>
    </source>
</evidence>
<feature type="domain" description="RNA polymerase N-terminal" evidence="14">
    <location>
        <begin position="310"/>
        <end position="589"/>
    </location>
</feature>
<keyword evidence="5 11" id="KW-0548">Nucleotidyltransferase</keyword>
<dbReference type="Pfam" id="PF00623">
    <property type="entry name" value="RNA_pol_Rpb1_2"/>
    <property type="match status" value="1"/>
</dbReference>
<dbReference type="Gene3D" id="1.10.132.30">
    <property type="match status" value="1"/>
</dbReference>
<dbReference type="Gene3D" id="1.10.40.90">
    <property type="match status" value="1"/>
</dbReference>
<evidence type="ECO:0000256" key="11">
    <source>
        <dbReference type="HAMAP-Rule" id="MF_01322"/>
    </source>
</evidence>
<dbReference type="Gene3D" id="4.10.860.120">
    <property type="entry name" value="RNA polymerase II, clamp domain"/>
    <property type="match status" value="1"/>
</dbReference>
<feature type="binding site" evidence="11">
    <location>
        <position position="537"/>
    </location>
    <ligand>
        <name>Mg(2+)</name>
        <dbReference type="ChEBI" id="CHEBI:18420"/>
    </ligand>
</feature>
<name>K9EG24_9ACTO</name>
<dbReference type="InterPro" id="IPR007081">
    <property type="entry name" value="RNA_pol_Rpb1_5"/>
</dbReference>
<dbReference type="InterPro" id="IPR007083">
    <property type="entry name" value="RNA_pol_Rpb1_4"/>
</dbReference>
<feature type="binding site" evidence="11">
    <location>
        <position position="1008"/>
    </location>
    <ligand>
        <name>Zn(2+)</name>
        <dbReference type="ChEBI" id="CHEBI:29105"/>
        <label>2</label>
    </ligand>
</feature>
<dbReference type="InterPro" id="IPR042102">
    <property type="entry name" value="RNA_pol_Rpb1_3_sf"/>
</dbReference>
<dbReference type="STRING" id="202789.GCA_001457435_00846"/>
<dbReference type="RefSeq" id="WP_007001471.1">
    <property type="nucleotide sequence ID" value="NZ_JH992955.1"/>
</dbReference>
<dbReference type="Gene3D" id="2.40.40.20">
    <property type="match status" value="1"/>
</dbReference>